<proteinExistence type="predicted"/>
<reference evidence="2 3" key="1">
    <citation type="submission" date="2019-03" db="EMBL/GenBank/DDBJ databases">
        <title>Genomic Encyclopedia of Type Strains, Phase IV (KMG-IV): sequencing the most valuable type-strain genomes for metagenomic binning, comparative biology and taxonomic classification.</title>
        <authorList>
            <person name="Goeker M."/>
        </authorList>
    </citation>
    <scope>NUCLEOTIDE SEQUENCE [LARGE SCALE GENOMIC DNA]</scope>
    <source>
        <strain evidence="2 3">DSM 2781</strain>
    </source>
</reference>
<comment type="caution">
    <text evidence="2">The sequence shown here is derived from an EMBL/GenBank/DDBJ whole genome shotgun (WGS) entry which is preliminary data.</text>
</comment>
<sequence length="237" mass="24299">MTRTPAHIAALAAVLALPGCLDTAPQVGPDGQFYSRKAPPEIVVADGSVAIAAPYGFCVDKSALRQGTDGSFVLLASCAALTGADNAPNPSPDALLTASVAGNPGPGGSAADRAVVLERYFGSEAGRAALARNGRADTVQIDGMDSRDGLFFLHVTDRGPGLGKGLRPDTWRAIFDVQGRIVTASVTGFADRPISDAASRALLRDFATRIRRQTARLPAPGTAPPPRKGPFAALLGG</sequence>
<dbReference type="EMBL" id="SLXL01000001">
    <property type="protein sequence ID" value="TCP27443.1"/>
    <property type="molecule type" value="Genomic_DNA"/>
</dbReference>
<keyword evidence="3" id="KW-1185">Reference proteome</keyword>
<evidence type="ECO:0000313" key="3">
    <source>
        <dbReference type="Proteomes" id="UP000295733"/>
    </source>
</evidence>
<feature type="region of interest" description="Disordered" evidence="1">
    <location>
        <begin position="214"/>
        <end position="237"/>
    </location>
</feature>
<protein>
    <submittedName>
        <fullName evidence="2">Uncharacterized protein</fullName>
    </submittedName>
</protein>
<dbReference type="AlphaFoldDB" id="A0A4R2NYS0"/>
<dbReference type="RefSeq" id="WP_132598813.1">
    <property type="nucleotide sequence ID" value="NZ_NRRP01000005.1"/>
</dbReference>
<accession>A0A4R2NYS0</accession>
<organism evidence="2 3">
    <name type="scientific">Rhodovulum adriaticum</name>
    <name type="common">Rhodopseudomonas adriatica</name>
    <dbReference type="NCBI Taxonomy" id="35804"/>
    <lineage>
        <taxon>Bacteria</taxon>
        <taxon>Pseudomonadati</taxon>
        <taxon>Pseudomonadota</taxon>
        <taxon>Alphaproteobacteria</taxon>
        <taxon>Rhodobacterales</taxon>
        <taxon>Paracoccaceae</taxon>
        <taxon>Rhodovulum</taxon>
    </lineage>
</organism>
<gene>
    <name evidence="2" type="ORF">EV656_101349</name>
</gene>
<dbReference type="OrthoDB" id="7877343at2"/>
<dbReference type="Proteomes" id="UP000295733">
    <property type="component" value="Unassembled WGS sequence"/>
</dbReference>
<evidence type="ECO:0000313" key="2">
    <source>
        <dbReference type="EMBL" id="TCP27443.1"/>
    </source>
</evidence>
<name>A0A4R2NYS0_RHOAD</name>
<evidence type="ECO:0000256" key="1">
    <source>
        <dbReference type="SAM" id="MobiDB-lite"/>
    </source>
</evidence>